<accession>A0ABS3VVR7</accession>
<evidence type="ECO:0000313" key="3">
    <source>
        <dbReference type="Proteomes" id="UP000823521"/>
    </source>
</evidence>
<organism evidence="2 3">
    <name type="scientific">Micromonospora echinofusca</name>
    <dbReference type="NCBI Taxonomy" id="47858"/>
    <lineage>
        <taxon>Bacteria</taxon>
        <taxon>Bacillati</taxon>
        <taxon>Actinomycetota</taxon>
        <taxon>Actinomycetes</taxon>
        <taxon>Micromonosporales</taxon>
        <taxon>Micromonosporaceae</taxon>
        <taxon>Micromonospora</taxon>
    </lineage>
</organism>
<dbReference type="Pfam" id="PF03372">
    <property type="entry name" value="Exo_endo_phos"/>
    <property type="match status" value="1"/>
</dbReference>
<name>A0ABS3VVR7_MICEH</name>
<keyword evidence="3" id="KW-1185">Reference proteome</keyword>
<dbReference type="GO" id="GO:0004519">
    <property type="term" value="F:endonuclease activity"/>
    <property type="evidence" value="ECO:0007669"/>
    <property type="project" value="UniProtKB-KW"/>
</dbReference>
<dbReference type="Gene3D" id="3.60.10.10">
    <property type="entry name" value="Endonuclease/exonuclease/phosphatase"/>
    <property type="match status" value="1"/>
</dbReference>
<gene>
    <name evidence="2" type="ORF">GSF22_21835</name>
</gene>
<comment type="caution">
    <text evidence="2">The sequence shown here is derived from an EMBL/GenBank/DDBJ whole genome shotgun (WGS) entry which is preliminary data.</text>
</comment>
<keyword evidence="2" id="KW-0540">Nuclease</keyword>
<dbReference type="InterPro" id="IPR005135">
    <property type="entry name" value="Endo/exonuclease/phosphatase"/>
</dbReference>
<dbReference type="EMBL" id="WVUH01000214">
    <property type="protein sequence ID" value="MBO4208630.1"/>
    <property type="molecule type" value="Genomic_DNA"/>
</dbReference>
<reference evidence="2 3" key="1">
    <citation type="submission" date="2019-12" db="EMBL/GenBank/DDBJ databases">
        <title>Whole genome sequencing of endophytic Actinobacterium Micromonospora sp. MPMI6T.</title>
        <authorList>
            <person name="Evv R."/>
            <person name="Podile A.R."/>
        </authorList>
    </citation>
    <scope>NUCLEOTIDE SEQUENCE [LARGE SCALE GENOMIC DNA]</scope>
    <source>
        <strain evidence="2 3">MPMI6</strain>
    </source>
</reference>
<proteinExistence type="predicted"/>
<dbReference type="InterPro" id="IPR036691">
    <property type="entry name" value="Endo/exonu/phosph_ase_sf"/>
</dbReference>
<keyword evidence="2" id="KW-0378">Hydrolase</keyword>
<protein>
    <submittedName>
        <fullName evidence="2">Endonuclease/exonuclease/phosphatase family protein</fullName>
    </submittedName>
</protein>
<sequence length="275" mass="29828">MLRVMTWNIRLGGQGRAAAGAPLPAGADPARLAGVVEVVDGYRPDILAVQELRGFRQGGRLARFAAAVGMRPYLARECFGQAVAVLVRPPGRVVEAGRVRRPFHHAAQRVVVPTTAGPLRVLTAHLHPYSGTRRLVEARWLAAACRGGPDRQVLLMGDLNTLDPWTEHTGRLTRLPVAYRGRHLRRNGTVDTRAIGVLDRAGLVDLYRHAGQGDPETAPTRHGGGAEFSGMRLDYLFGSPALAARTRVCRVLRGGATEWASDHYPVVAELDLDAR</sequence>
<dbReference type="SUPFAM" id="SSF56219">
    <property type="entry name" value="DNase I-like"/>
    <property type="match status" value="1"/>
</dbReference>
<keyword evidence="2" id="KW-0255">Endonuclease</keyword>
<feature type="domain" description="Endonuclease/exonuclease/phosphatase" evidence="1">
    <location>
        <begin position="5"/>
        <end position="263"/>
    </location>
</feature>
<evidence type="ECO:0000259" key="1">
    <source>
        <dbReference type="Pfam" id="PF03372"/>
    </source>
</evidence>
<dbReference type="Proteomes" id="UP000823521">
    <property type="component" value="Unassembled WGS sequence"/>
</dbReference>
<evidence type="ECO:0000313" key="2">
    <source>
        <dbReference type="EMBL" id="MBO4208630.1"/>
    </source>
</evidence>